<keyword evidence="4" id="KW-1185">Reference proteome</keyword>
<evidence type="ECO:0000313" key="3">
    <source>
        <dbReference type="EMBL" id="TFY83562.1"/>
    </source>
</evidence>
<dbReference type="Pfam" id="PF12937">
    <property type="entry name" value="F-box-like"/>
    <property type="match status" value="1"/>
</dbReference>
<gene>
    <name evidence="3" type="ORF">EWM64_g447</name>
</gene>
<organism evidence="3 4">
    <name type="scientific">Hericium alpestre</name>
    <dbReference type="NCBI Taxonomy" id="135208"/>
    <lineage>
        <taxon>Eukaryota</taxon>
        <taxon>Fungi</taxon>
        <taxon>Dikarya</taxon>
        <taxon>Basidiomycota</taxon>
        <taxon>Agaricomycotina</taxon>
        <taxon>Agaricomycetes</taxon>
        <taxon>Russulales</taxon>
        <taxon>Hericiaceae</taxon>
        <taxon>Hericium</taxon>
    </lineage>
</organism>
<dbReference type="Proteomes" id="UP000298061">
    <property type="component" value="Unassembled WGS sequence"/>
</dbReference>
<feature type="compositionally biased region" description="Basic residues" evidence="1">
    <location>
        <begin position="32"/>
        <end position="54"/>
    </location>
</feature>
<dbReference type="SUPFAM" id="SSF81383">
    <property type="entry name" value="F-box domain"/>
    <property type="match status" value="1"/>
</dbReference>
<name>A0A4Z0A940_9AGAM</name>
<dbReference type="OrthoDB" id="2322499at2759"/>
<dbReference type="InterPro" id="IPR036047">
    <property type="entry name" value="F-box-like_dom_sf"/>
</dbReference>
<reference evidence="3 4" key="1">
    <citation type="submission" date="2019-02" db="EMBL/GenBank/DDBJ databases">
        <title>Genome sequencing of the rare red list fungi Hericium alpestre (H. flagellum).</title>
        <authorList>
            <person name="Buettner E."/>
            <person name="Kellner H."/>
        </authorList>
    </citation>
    <scope>NUCLEOTIDE SEQUENCE [LARGE SCALE GENOMIC DNA]</scope>
    <source>
        <strain evidence="3 4">DSM 108284</strain>
    </source>
</reference>
<comment type="caution">
    <text evidence="3">The sequence shown here is derived from an EMBL/GenBank/DDBJ whole genome shotgun (WGS) entry which is preliminary data.</text>
</comment>
<dbReference type="Gene3D" id="1.20.1280.50">
    <property type="match status" value="1"/>
</dbReference>
<dbReference type="AlphaFoldDB" id="A0A4Z0A940"/>
<dbReference type="InterPro" id="IPR001810">
    <property type="entry name" value="F-box_dom"/>
</dbReference>
<accession>A0A4Z0A940</accession>
<sequence>MVDDFVDDRDDDSDHAVMDHEESDEPDERPAKRPRKASHTKARKGNGLSKRKQGRLSALPTMPLDILYEIFSHLLPVDLVQLSRVSKAFRRVLLSRRCAFLWKGAYELTPDVPPCPADMSHPAWSNLLFGGAFCHTCGAKPVAKVIFILQRRACNACLANHLLGDVIQIQALYPKFDLSLLELLPATTEGPKSRGRVWYGNHWWDEDICRLQKEFDAVGKEVGNMDSDEYREAIQTFKAKKKQALEARKEHTRLCREWNVKKVDDRWIELQQIKDTRYEEIQSRCLQLGYTKADVAEMRYHREVKSAKPMSDRVWARIWPILKPDLDAAQARRLAAEKRARRKCRETLAAEQYINFLKTLPPKDVPFLPSEHDVLELQSIADLIEEDAEVNQQMRQALADVMPHIQGELDHWMQNRRAALSAKLPEPKLPSTNTESSSLSGPSAGMSSPASPSERLDLATSVFSCKNSLGCRRYAGTGGWGGQILVAYDYLDDDSAEEDYDGGYDIWGYDDFDSDEDEEYMELSYHAHTWLGILAGF</sequence>
<feature type="region of interest" description="Disordered" evidence="1">
    <location>
        <begin position="1"/>
        <end position="54"/>
    </location>
</feature>
<feature type="region of interest" description="Disordered" evidence="1">
    <location>
        <begin position="423"/>
        <end position="453"/>
    </location>
</feature>
<dbReference type="CDD" id="cd09917">
    <property type="entry name" value="F-box_SF"/>
    <property type="match status" value="1"/>
</dbReference>
<dbReference type="STRING" id="135208.A0A4Z0A940"/>
<evidence type="ECO:0000256" key="1">
    <source>
        <dbReference type="SAM" id="MobiDB-lite"/>
    </source>
</evidence>
<feature type="compositionally biased region" description="Acidic residues" evidence="1">
    <location>
        <begin position="1"/>
        <end position="11"/>
    </location>
</feature>
<feature type="domain" description="F-box" evidence="2">
    <location>
        <begin position="56"/>
        <end position="105"/>
    </location>
</feature>
<protein>
    <recommendedName>
        <fullName evidence="2">F-box domain-containing protein</fullName>
    </recommendedName>
</protein>
<evidence type="ECO:0000313" key="4">
    <source>
        <dbReference type="Proteomes" id="UP000298061"/>
    </source>
</evidence>
<proteinExistence type="predicted"/>
<dbReference type="SMART" id="SM00256">
    <property type="entry name" value="FBOX"/>
    <property type="match status" value="1"/>
</dbReference>
<dbReference type="PROSITE" id="PS50181">
    <property type="entry name" value="FBOX"/>
    <property type="match status" value="1"/>
</dbReference>
<dbReference type="EMBL" id="SFCI01000021">
    <property type="protein sequence ID" value="TFY83562.1"/>
    <property type="molecule type" value="Genomic_DNA"/>
</dbReference>
<evidence type="ECO:0000259" key="2">
    <source>
        <dbReference type="PROSITE" id="PS50181"/>
    </source>
</evidence>
<feature type="compositionally biased region" description="Low complexity" evidence="1">
    <location>
        <begin position="436"/>
        <end position="453"/>
    </location>
</feature>